<proteinExistence type="predicted"/>
<sequence length="124" mass="14036">MLYVAYESWWISKRPISRSASEGTVEKPGEEEKPTVTYFKIIKGYVRKVKYTRDIPFVKKGNYAHRVMRQLTSALIVSDAKNTRGQNGARTVLAEPLLSSGGRQLLAASQAFGTSRNSHFFPFY</sequence>
<evidence type="ECO:0000313" key="2">
    <source>
        <dbReference type="Proteomes" id="UP000299102"/>
    </source>
</evidence>
<dbReference type="AlphaFoldDB" id="A0A4C1W8P0"/>
<comment type="caution">
    <text evidence="1">The sequence shown here is derived from an EMBL/GenBank/DDBJ whole genome shotgun (WGS) entry which is preliminary data.</text>
</comment>
<dbReference type="EMBL" id="BGZK01000508">
    <property type="protein sequence ID" value="GBP47728.1"/>
    <property type="molecule type" value="Genomic_DNA"/>
</dbReference>
<evidence type="ECO:0000313" key="1">
    <source>
        <dbReference type="EMBL" id="GBP47728.1"/>
    </source>
</evidence>
<accession>A0A4C1W8P0</accession>
<keyword evidence="2" id="KW-1185">Reference proteome</keyword>
<protein>
    <submittedName>
        <fullName evidence="1">Uncharacterized protein</fullName>
    </submittedName>
</protein>
<dbReference type="Proteomes" id="UP000299102">
    <property type="component" value="Unassembled WGS sequence"/>
</dbReference>
<name>A0A4C1W8P0_EUMVA</name>
<gene>
    <name evidence="1" type="ORF">EVAR_14259_1</name>
</gene>
<reference evidence="1 2" key="1">
    <citation type="journal article" date="2019" name="Commun. Biol.">
        <title>The bagworm genome reveals a unique fibroin gene that provides high tensile strength.</title>
        <authorList>
            <person name="Kono N."/>
            <person name="Nakamura H."/>
            <person name="Ohtoshi R."/>
            <person name="Tomita M."/>
            <person name="Numata K."/>
            <person name="Arakawa K."/>
        </authorList>
    </citation>
    <scope>NUCLEOTIDE SEQUENCE [LARGE SCALE GENOMIC DNA]</scope>
</reference>
<organism evidence="1 2">
    <name type="scientific">Eumeta variegata</name>
    <name type="common">Bagworm moth</name>
    <name type="synonym">Eumeta japonica</name>
    <dbReference type="NCBI Taxonomy" id="151549"/>
    <lineage>
        <taxon>Eukaryota</taxon>
        <taxon>Metazoa</taxon>
        <taxon>Ecdysozoa</taxon>
        <taxon>Arthropoda</taxon>
        <taxon>Hexapoda</taxon>
        <taxon>Insecta</taxon>
        <taxon>Pterygota</taxon>
        <taxon>Neoptera</taxon>
        <taxon>Endopterygota</taxon>
        <taxon>Lepidoptera</taxon>
        <taxon>Glossata</taxon>
        <taxon>Ditrysia</taxon>
        <taxon>Tineoidea</taxon>
        <taxon>Psychidae</taxon>
        <taxon>Oiketicinae</taxon>
        <taxon>Eumeta</taxon>
    </lineage>
</organism>